<dbReference type="SMART" id="SM00256">
    <property type="entry name" value="FBOX"/>
    <property type="match status" value="1"/>
</dbReference>
<organism evidence="2 3">
    <name type="scientific">Erythranthe guttata</name>
    <name type="common">Yellow monkey flower</name>
    <name type="synonym">Mimulus guttatus</name>
    <dbReference type="NCBI Taxonomy" id="4155"/>
    <lineage>
        <taxon>Eukaryota</taxon>
        <taxon>Viridiplantae</taxon>
        <taxon>Streptophyta</taxon>
        <taxon>Embryophyta</taxon>
        <taxon>Tracheophyta</taxon>
        <taxon>Spermatophyta</taxon>
        <taxon>Magnoliopsida</taxon>
        <taxon>eudicotyledons</taxon>
        <taxon>Gunneridae</taxon>
        <taxon>Pentapetalae</taxon>
        <taxon>asterids</taxon>
        <taxon>lamiids</taxon>
        <taxon>Lamiales</taxon>
        <taxon>Phrymaceae</taxon>
        <taxon>Erythranthe</taxon>
    </lineage>
</organism>
<feature type="domain" description="F-box" evidence="1">
    <location>
        <begin position="4"/>
        <end position="44"/>
    </location>
</feature>
<dbReference type="Gene3D" id="1.20.1280.50">
    <property type="match status" value="1"/>
</dbReference>
<evidence type="ECO:0000313" key="2">
    <source>
        <dbReference type="EMBL" id="EYU23657.1"/>
    </source>
</evidence>
<name>A0A022Q4P7_ERYGU</name>
<proteinExistence type="predicted"/>
<dbReference type="InterPro" id="IPR017451">
    <property type="entry name" value="F-box-assoc_interact_dom"/>
</dbReference>
<dbReference type="Pfam" id="PF00646">
    <property type="entry name" value="F-box"/>
    <property type="match status" value="1"/>
</dbReference>
<accession>A0A022Q4P7</accession>
<dbReference type="InterPro" id="IPR001810">
    <property type="entry name" value="F-box_dom"/>
</dbReference>
<sequence>MDSFPTDLLQEIFIRLPFKNVGISKCVCTSWCDLLSDQSFTANYAANSPITTVFAEQSVITFNPPSLLQFAPNGDLIATRINPKIPGKNRYIGREKNSTLYLAGTGNGLLFLMLRKALLNLVTEKIYFFNPFCKECVQVAENSLVRPEWSYGYKYMIDYVPGIKSYKIVRFTDPGNEKPSQAKIFAVGIDQEWRILDDPGFCHWVSVDNDGVVSIRTLDLSEEKFTPGIRSPRELTRISYYENRVTGLRVFNDRLSLVDRSDFDERITIWTMDEYGISDSWSKIVVQLSWLPFDMRKSADLYHALTILPNGNVVLSLKDSVELVSVCIEKKQATKFRVPDNVTNRSTLYGTAFAPRFYPLDEDRVRRQWHNRKTPSAWLSTVSIALSVGVGFVC</sequence>
<reference evidence="2 3" key="1">
    <citation type="journal article" date="2013" name="Proc. Natl. Acad. Sci. U.S.A.">
        <title>Fine-scale variation in meiotic recombination in Mimulus inferred from population shotgun sequencing.</title>
        <authorList>
            <person name="Hellsten U."/>
            <person name="Wright K.M."/>
            <person name="Jenkins J."/>
            <person name="Shu S."/>
            <person name="Yuan Y."/>
            <person name="Wessler S.R."/>
            <person name="Schmutz J."/>
            <person name="Willis J.H."/>
            <person name="Rokhsar D.S."/>
        </authorList>
    </citation>
    <scope>NUCLEOTIDE SEQUENCE [LARGE SCALE GENOMIC DNA]</scope>
    <source>
        <strain evidence="3">cv. DUN x IM62</strain>
    </source>
</reference>
<gene>
    <name evidence="2" type="ORF">MIMGU_mgv1a007820mg</name>
</gene>
<protein>
    <recommendedName>
        <fullName evidence="1">F-box domain-containing protein</fullName>
    </recommendedName>
</protein>
<dbReference type="SUPFAM" id="SSF81383">
    <property type="entry name" value="F-box domain"/>
    <property type="match status" value="1"/>
</dbReference>
<dbReference type="AlphaFoldDB" id="A0A022Q4P7"/>
<keyword evidence="3" id="KW-1185">Reference proteome</keyword>
<dbReference type="Proteomes" id="UP000030748">
    <property type="component" value="Unassembled WGS sequence"/>
</dbReference>
<dbReference type="InterPro" id="IPR036047">
    <property type="entry name" value="F-box-like_dom_sf"/>
</dbReference>
<dbReference type="PANTHER" id="PTHR31111:SF136">
    <property type="entry name" value="F-BOX ASSOCIATED DOMAIN-CONTAINING PROTEIN"/>
    <property type="match status" value="1"/>
</dbReference>
<dbReference type="PANTHER" id="PTHR31111">
    <property type="entry name" value="BNAA05G37150D PROTEIN-RELATED"/>
    <property type="match status" value="1"/>
</dbReference>
<dbReference type="NCBIfam" id="TIGR01640">
    <property type="entry name" value="F_box_assoc_1"/>
    <property type="match status" value="1"/>
</dbReference>
<evidence type="ECO:0000259" key="1">
    <source>
        <dbReference type="SMART" id="SM00256"/>
    </source>
</evidence>
<evidence type="ECO:0000313" key="3">
    <source>
        <dbReference type="Proteomes" id="UP000030748"/>
    </source>
</evidence>
<dbReference type="EMBL" id="KI632161">
    <property type="protein sequence ID" value="EYU23657.1"/>
    <property type="molecule type" value="Genomic_DNA"/>
</dbReference>